<evidence type="ECO:0000313" key="2">
    <source>
        <dbReference type="EMBL" id="NLR76018.1"/>
    </source>
</evidence>
<keyword evidence="1" id="KW-0812">Transmembrane</keyword>
<feature type="transmembrane region" description="Helical" evidence="1">
    <location>
        <begin position="498"/>
        <end position="519"/>
    </location>
</feature>
<comment type="caution">
    <text evidence="2">The sequence shown here is derived from an EMBL/GenBank/DDBJ whole genome shotgun (WGS) entry which is preliminary data.</text>
</comment>
<dbReference type="AlphaFoldDB" id="A0A847SFM4"/>
<reference evidence="2 3" key="1">
    <citation type="submission" date="2020-04" db="EMBL/GenBank/DDBJ databases">
        <title>Draft genome of Leeia sp. IMCC25680.</title>
        <authorList>
            <person name="Song J."/>
            <person name="Cho J.-C."/>
        </authorList>
    </citation>
    <scope>NUCLEOTIDE SEQUENCE [LARGE SCALE GENOMIC DNA]</scope>
    <source>
        <strain evidence="2 3">IMCC25680</strain>
    </source>
</reference>
<dbReference type="SUPFAM" id="SSF56300">
    <property type="entry name" value="Metallo-dependent phosphatases"/>
    <property type="match status" value="1"/>
</dbReference>
<evidence type="ECO:0000256" key="1">
    <source>
        <dbReference type="SAM" id="Phobius"/>
    </source>
</evidence>
<name>A0A847SFM4_9NEIS</name>
<keyword evidence="1" id="KW-1133">Transmembrane helix</keyword>
<accession>A0A847SFM4</accession>
<keyword evidence="1" id="KW-0472">Membrane</keyword>
<dbReference type="Proteomes" id="UP000587991">
    <property type="component" value="Unassembled WGS sequence"/>
</dbReference>
<dbReference type="PANTHER" id="PTHR34211">
    <property type="entry name" value="CALCINEURIN-LIKE METALLO-PHOSPHOESTERASE SUPERFAMILY PROTEIN"/>
    <property type="match status" value="1"/>
</dbReference>
<proteinExistence type="predicted"/>
<dbReference type="EMBL" id="JABAIM010000003">
    <property type="protein sequence ID" value="NLR76018.1"/>
    <property type="molecule type" value="Genomic_DNA"/>
</dbReference>
<organism evidence="2 3">
    <name type="scientific">Leeia aquatica</name>
    <dbReference type="NCBI Taxonomy" id="2725557"/>
    <lineage>
        <taxon>Bacteria</taxon>
        <taxon>Pseudomonadati</taxon>
        <taxon>Pseudomonadota</taxon>
        <taxon>Betaproteobacteria</taxon>
        <taxon>Neisseriales</taxon>
        <taxon>Leeiaceae</taxon>
        <taxon>Leeia</taxon>
    </lineage>
</organism>
<dbReference type="RefSeq" id="WP_168877696.1">
    <property type="nucleotide sequence ID" value="NZ_JABAIM010000003.1"/>
</dbReference>
<protein>
    <submittedName>
        <fullName evidence="2">Metallophosphoesterase</fullName>
    </submittedName>
</protein>
<evidence type="ECO:0000313" key="3">
    <source>
        <dbReference type="Proteomes" id="UP000587991"/>
    </source>
</evidence>
<gene>
    <name evidence="2" type="ORF">HF682_12705</name>
</gene>
<dbReference type="InterPro" id="IPR029052">
    <property type="entry name" value="Metallo-depent_PP-like"/>
</dbReference>
<feature type="transmembrane region" description="Helical" evidence="1">
    <location>
        <begin position="462"/>
        <end position="483"/>
    </location>
</feature>
<keyword evidence="3" id="KW-1185">Reference proteome</keyword>
<sequence>MPHARFGRQIPPHQRLPVAWYNPGVLWRTVRELLSSDEQLRTYDRREVHQGPIKVADLRERAGPDGLHWDFVSDLGDGGSATYAVAEAVQRPALQLADGKTLPAGQVLVFGGDLAYPGASPEEYQFRFTEMWEAARPAVMAERTVLAIPQNHDWFDNASTFYRYFVDHQSSPLHASETPQERGYFVAHLSAKWWLIGLDFALKGDIDRKQFQAIQAALDDLPEAAQLILLYPEPYWTRPLGDHAAEGYPKRYQRLEAWLEQEKRAAIRIRLAGDSHHYYRRSNGEGDQADHLITCGSGGAFLHPTHGRVEESPLCRDASDDDQAMTPDLRPRVRLGTLASAQPDSPDTFTARCGYPDLATSRKLAWGNLLSFLCPPVSAGAVGWRSLLQGNAAFLLLLATLTGVASLFNHLVLPAQASATGWGIIGVWLPTLWQSPLAGVWQLTPLVLTWVLTDELQGWRRWLGIVSLGMGLWLLQPLLYLQWLELHAGWQLPLIPSLLLWLLTAMLLGGLGCGLWLAVMSRYLGLRNNGFSPMAIADYKGFLRCRIGADEQLHLHFIGCDRVPTEWVAAEGSLPQPLWQPKAAAVWQVRDQLTVAPRSPSPPADANR</sequence>
<dbReference type="Gene3D" id="3.60.21.10">
    <property type="match status" value="1"/>
</dbReference>
<dbReference type="PANTHER" id="PTHR34211:SF3">
    <property type="entry name" value="CALCINEURIN-LIKE METALLO-PHOSPHOESTERASE SUPERFAMILY PROTEIN"/>
    <property type="match status" value="1"/>
</dbReference>
<feature type="transmembrane region" description="Helical" evidence="1">
    <location>
        <begin position="393"/>
        <end position="413"/>
    </location>
</feature>